<accession>A0A7H0IEA7</accession>
<reference evidence="5 6" key="1">
    <citation type="submission" date="2020-08" db="EMBL/GenBank/DDBJ databases">
        <title>A novel species.</title>
        <authorList>
            <person name="Gao J."/>
        </authorList>
    </citation>
    <scope>NUCLEOTIDE SEQUENCE [LARGE SCALE GENOMIC DNA]</scope>
    <source>
        <strain evidence="5 6">CRXT-G-22</strain>
    </source>
</reference>
<dbReference type="SUPFAM" id="SSF46894">
    <property type="entry name" value="C-terminal effector domain of the bipartite response regulators"/>
    <property type="match status" value="1"/>
</dbReference>
<dbReference type="PANTHER" id="PTHR16305">
    <property type="entry name" value="TESTICULAR SOLUBLE ADENYLYL CYCLASE"/>
    <property type="match status" value="1"/>
</dbReference>
<dbReference type="InterPro" id="IPR000792">
    <property type="entry name" value="Tscrpt_reg_LuxR_C"/>
</dbReference>
<feature type="domain" description="HTH luxR-type" evidence="4">
    <location>
        <begin position="850"/>
        <end position="915"/>
    </location>
</feature>
<dbReference type="Gene3D" id="1.10.10.10">
    <property type="entry name" value="Winged helix-like DNA-binding domain superfamily/Winged helix DNA-binding domain"/>
    <property type="match status" value="1"/>
</dbReference>
<dbReference type="GO" id="GO:0004016">
    <property type="term" value="F:adenylate cyclase activity"/>
    <property type="evidence" value="ECO:0007669"/>
    <property type="project" value="TreeGrafter"/>
</dbReference>
<evidence type="ECO:0000256" key="2">
    <source>
        <dbReference type="ARBA" id="ARBA00022840"/>
    </source>
</evidence>
<evidence type="ECO:0000259" key="4">
    <source>
        <dbReference type="PROSITE" id="PS50043"/>
    </source>
</evidence>
<dbReference type="Pfam" id="PF13191">
    <property type="entry name" value="AAA_16"/>
    <property type="match status" value="1"/>
</dbReference>
<dbReference type="GO" id="GO:0005524">
    <property type="term" value="F:ATP binding"/>
    <property type="evidence" value="ECO:0007669"/>
    <property type="project" value="UniProtKB-KW"/>
</dbReference>
<dbReference type="PANTHER" id="PTHR16305:SF35">
    <property type="entry name" value="TRANSCRIPTIONAL ACTIVATOR DOMAIN"/>
    <property type="match status" value="1"/>
</dbReference>
<keyword evidence="1" id="KW-0547">Nucleotide-binding</keyword>
<sequence length="919" mass="98509">MTKLWGHIQKLRRHGGGAAVLKGFPGSGKTTLLGRFAERTRAAGMVTLYATGSADEQGVPLGVVEQWFDDGRGGVGPPPRLAALVQAYREALLRGDERDAERLMLRTQALVEDALRGLAGRGAVVAVVDDAHHTDDASTQVLRFLAKRLVRLRVFLVLADGLHPGEEYRAFQAALLRGARLCVAELAPLDPQDTVRLLREVLGRPPTPAYVRDALEVTAGNPRLLWAVARDTQYAFQDVPAARWSPVPGTAFCEAVALMVSAQRSETVEKVARALAVLGDARSPDLISRLAGVDPVGVATSLDLLEAAGLAADGRFRHPATRAAVLEDSGFTGRAELSRRAARLLYRAGAAPLRVARCLTAAGGVVAAWEVSALREAARHAQSEGRWEEAVELLELAQSCRGELDDPAGLLVQVVLARWQLDPYTASRHLAELVGLGRAGRLAARELTLVAQMLAWHGRLDEVDDVLALLRERAADDAQAAVELGLLDAMLSLVFTRYRDDGQHRPALDVPPWREVLLSLPALGSAGADGSLFSLVDLTQQALYTAGDAEARITDIVHCHLRLLHQVSADREPLPRIDAVSVAAVERLSPFHQLLLHCLQAVSALAQGDLARAEQSARAALVRPRAWGVAVGLPLSVLVVALARRGKADETAELLNTPVPAALFASRFGLLYLDARGQHYLAVKSYGAALSDFLGCGEAERQGGFEPTPACLWQAHAAEAHLRLGHRDDAVRLARDAADSGFARARAVALRVLALARPVEGRGALLREAMGLLEDTGDRVELVECMVELGQTHYALGNARVARSLIQRAVRVARGAGFEDVLQRRLGEGDARSAPAPPAPAGPAGPQPAAEGAAARLSPAERRVAWLVGVGYSNREIAAKLFVTVSTVEQHLTRIYRKLKVKHRDELAACSPPLDETLA</sequence>
<feature type="region of interest" description="Disordered" evidence="3">
    <location>
        <begin position="829"/>
        <end position="855"/>
    </location>
</feature>
<dbReference type="InterPro" id="IPR036388">
    <property type="entry name" value="WH-like_DNA-bd_sf"/>
</dbReference>
<dbReference type="PROSITE" id="PS50043">
    <property type="entry name" value="HTH_LUXR_2"/>
    <property type="match status" value="1"/>
</dbReference>
<dbReference type="Proteomes" id="UP000516052">
    <property type="component" value="Chromosome"/>
</dbReference>
<protein>
    <submittedName>
        <fullName evidence="5">AAA family ATPase</fullName>
    </submittedName>
</protein>
<evidence type="ECO:0000313" key="6">
    <source>
        <dbReference type="Proteomes" id="UP000516052"/>
    </source>
</evidence>
<dbReference type="InterPro" id="IPR027417">
    <property type="entry name" value="P-loop_NTPase"/>
</dbReference>
<keyword evidence="6" id="KW-1185">Reference proteome</keyword>
<dbReference type="SMART" id="SM00421">
    <property type="entry name" value="HTH_LUXR"/>
    <property type="match status" value="1"/>
</dbReference>
<dbReference type="CDD" id="cd06170">
    <property type="entry name" value="LuxR_C_like"/>
    <property type="match status" value="1"/>
</dbReference>
<dbReference type="KEGG" id="sroi:IAG44_17870"/>
<dbReference type="InterPro" id="IPR016032">
    <property type="entry name" value="Sig_transdc_resp-reg_C-effctor"/>
</dbReference>
<evidence type="ECO:0000256" key="1">
    <source>
        <dbReference type="ARBA" id="ARBA00022741"/>
    </source>
</evidence>
<dbReference type="SUPFAM" id="SSF52540">
    <property type="entry name" value="P-loop containing nucleoside triphosphate hydrolases"/>
    <property type="match status" value="1"/>
</dbReference>
<dbReference type="Pfam" id="PF00196">
    <property type="entry name" value="GerE"/>
    <property type="match status" value="1"/>
</dbReference>
<dbReference type="EMBL" id="CP060828">
    <property type="protein sequence ID" value="QNP71123.1"/>
    <property type="molecule type" value="Genomic_DNA"/>
</dbReference>
<evidence type="ECO:0000256" key="3">
    <source>
        <dbReference type="SAM" id="MobiDB-lite"/>
    </source>
</evidence>
<evidence type="ECO:0000313" key="5">
    <source>
        <dbReference type="EMBL" id="QNP71123.1"/>
    </source>
</evidence>
<proteinExistence type="predicted"/>
<dbReference type="PROSITE" id="PS00622">
    <property type="entry name" value="HTH_LUXR_1"/>
    <property type="match status" value="1"/>
</dbReference>
<feature type="compositionally biased region" description="Pro residues" evidence="3">
    <location>
        <begin position="835"/>
        <end position="846"/>
    </location>
</feature>
<dbReference type="PRINTS" id="PR00038">
    <property type="entry name" value="HTHLUXR"/>
</dbReference>
<name>A0A7H0IEA7_9ACTN</name>
<dbReference type="GO" id="GO:0005737">
    <property type="term" value="C:cytoplasm"/>
    <property type="evidence" value="ECO:0007669"/>
    <property type="project" value="TreeGrafter"/>
</dbReference>
<dbReference type="InterPro" id="IPR041664">
    <property type="entry name" value="AAA_16"/>
</dbReference>
<dbReference type="GO" id="GO:0003677">
    <property type="term" value="F:DNA binding"/>
    <property type="evidence" value="ECO:0007669"/>
    <property type="project" value="InterPro"/>
</dbReference>
<dbReference type="GO" id="GO:0006355">
    <property type="term" value="P:regulation of DNA-templated transcription"/>
    <property type="evidence" value="ECO:0007669"/>
    <property type="project" value="InterPro"/>
</dbReference>
<gene>
    <name evidence="5" type="ORF">IAG44_17870</name>
</gene>
<keyword evidence="2" id="KW-0067">ATP-binding</keyword>
<organism evidence="5 6">
    <name type="scientific">Streptomyces roseirectus</name>
    <dbReference type="NCBI Taxonomy" id="2768066"/>
    <lineage>
        <taxon>Bacteria</taxon>
        <taxon>Bacillati</taxon>
        <taxon>Actinomycetota</taxon>
        <taxon>Actinomycetes</taxon>
        <taxon>Kitasatosporales</taxon>
        <taxon>Streptomycetaceae</taxon>
        <taxon>Streptomyces</taxon>
    </lineage>
</organism>
<dbReference type="AlphaFoldDB" id="A0A7H0IEA7"/>